<evidence type="ECO:0000256" key="3">
    <source>
        <dbReference type="SAM" id="Phobius"/>
    </source>
</evidence>
<dbReference type="InterPro" id="IPR000160">
    <property type="entry name" value="GGDEF_dom"/>
</dbReference>
<dbReference type="GO" id="GO:0043709">
    <property type="term" value="P:cell adhesion involved in single-species biofilm formation"/>
    <property type="evidence" value="ECO:0007669"/>
    <property type="project" value="TreeGrafter"/>
</dbReference>
<dbReference type="GO" id="GO:1902201">
    <property type="term" value="P:negative regulation of bacterial-type flagellum-dependent cell motility"/>
    <property type="evidence" value="ECO:0007669"/>
    <property type="project" value="TreeGrafter"/>
</dbReference>
<evidence type="ECO:0000313" key="6">
    <source>
        <dbReference type="EMBL" id="KAB0584950.1"/>
    </source>
</evidence>
<evidence type="ECO:0000256" key="1">
    <source>
        <dbReference type="ARBA" id="ARBA00012528"/>
    </source>
</evidence>
<dbReference type="SUPFAM" id="SSF55073">
    <property type="entry name" value="Nucleotide cyclase"/>
    <property type="match status" value="1"/>
</dbReference>
<dbReference type="InterPro" id="IPR043128">
    <property type="entry name" value="Rev_trsase/Diguanyl_cyclase"/>
</dbReference>
<organism evidence="6 7">
    <name type="scientific">Ideonella dechloratans</name>
    <dbReference type="NCBI Taxonomy" id="36863"/>
    <lineage>
        <taxon>Bacteria</taxon>
        <taxon>Pseudomonadati</taxon>
        <taxon>Pseudomonadota</taxon>
        <taxon>Betaproteobacteria</taxon>
        <taxon>Burkholderiales</taxon>
        <taxon>Sphaerotilaceae</taxon>
        <taxon>Ideonella</taxon>
    </lineage>
</organism>
<feature type="domain" description="GGDEF" evidence="5">
    <location>
        <begin position="505"/>
        <end position="642"/>
    </location>
</feature>
<evidence type="ECO:0000256" key="2">
    <source>
        <dbReference type="ARBA" id="ARBA00034247"/>
    </source>
</evidence>
<dbReference type="PROSITE" id="PS50887">
    <property type="entry name" value="GGDEF"/>
    <property type="match status" value="1"/>
</dbReference>
<feature type="chain" id="PRO_5024847854" description="diguanylate cyclase" evidence="4">
    <location>
        <begin position="35"/>
        <end position="682"/>
    </location>
</feature>
<dbReference type="InterPro" id="IPR026000">
    <property type="entry name" value="Apc5_dom"/>
</dbReference>
<comment type="caution">
    <text evidence="6">The sequence shown here is derived from an EMBL/GenBank/DDBJ whole genome shotgun (WGS) entry which is preliminary data.</text>
</comment>
<gene>
    <name evidence="6" type="ORF">F7Q92_01985</name>
</gene>
<dbReference type="Pfam" id="PF12862">
    <property type="entry name" value="ANAPC5"/>
    <property type="match status" value="1"/>
</dbReference>
<dbReference type="SMART" id="SM00267">
    <property type="entry name" value="GGDEF"/>
    <property type="match status" value="1"/>
</dbReference>
<dbReference type="NCBIfam" id="TIGR00254">
    <property type="entry name" value="GGDEF"/>
    <property type="match status" value="1"/>
</dbReference>
<dbReference type="GO" id="GO:0005886">
    <property type="term" value="C:plasma membrane"/>
    <property type="evidence" value="ECO:0007669"/>
    <property type="project" value="TreeGrafter"/>
</dbReference>
<evidence type="ECO:0000313" key="7">
    <source>
        <dbReference type="Proteomes" id="UP000430120"/>
    </source>
</evidence>
<dbReference type="PANTHER" id="PTHR45138">
    <property type="entry name" value="REGULATORY COMPONENTS OF SENSORY TRANSDUCTION SYSTEM"/>
    <property type="match status" value="1"/>
</dbReference>
<accession>A0A643FGR0</accession>
<comment type="catalytic activity">
    <reaction evidence="2">
        <text>2 GTP = 3',3'-c-di-GMP + 2 diphosphate</text>
        <dbReference type="Rhea" id="RHEA:24898"/>
        <dbReference type="ChEBI" id="CHEBI:33019"/>
        <dbReference type="ChEBI" id="CHEBI:37565"/>
        <dbReference type="ChEBI" id="CHEBI:58805"/>
        <dbReference type="EC" id="2.7.7.65"/>
    </reaction>
</comment>
<evidence type="ECO:0000256" key="4">
    <source>
        <dbReference type="SAM" id="SignalP"/>
    </source>
</evidence>
<keyword evidence="3" id="KW-0812">Transmembrane</keyword>
<dbReference type="SUPFAM" id="SSF48452">
    <property type="entry name" value="TPR-like"/>
    <property type="match status" value="2"/>
</dbReference>
<dbReference type="Pfam" id="PF00990">
    <property type="entry name" value="GGDEF"/>
    <property type="match status" value="1"/>
</dbReference>
<dbReference type="InterPro" id="IPR011990">
    <property type="entry name" value="TPR-like_helical_dom_sf"/>
</dbReference>
<dbReference type="Gene3D" id="1.25.40.10">
    <property type="entry name" value="Tetratricopeptide repeat domain"/>
    <property type="match status" value="2"/>
</dbReference>
<dbReference type="Gene3D" id="3.30.70.270">
    <property type="match status" value="1"/>
</dbReference>
<reference evidence="6 7" key="1">
    <citation type="submission" date="2019-09" db="EMBL/GenBank/DDBJ databases">
        <title>Draft genome sequences of 48 bacterial type strains from the CCUG.</title>
        <authorList>
            <person name="Tunovic T."/>
            <person name="Pineiro-Iglesias B."/>
            <person name="Unosson C."/>
            <person name="Inganas E."/>
            <person name="Ohlen M."/>
            <person name="Cardew S."/>
            <person name="Jensie-Markopoulos S."/>
            <person name="Salva-Serra F."/>
            <person name="Jaen-Luchoro D."/>
            <person name="Karlsson R."/>
            <person name="Svensson-Stadler L."/>
            <person name="Chun J."/>
            <person name="Moore E."/>
        </authorList>
    </citation>
    <scope>NUCLEOTIDE SEQUENCE [LARGE SCALE GENOMIC DNA]</scope>
    <source>
        <strain evidence="6 7">CCUG 30977</strain>
    </source>
</reference>
<feature type="transmembrane region" description="Helical" evidence="3">
    <location>
        <begin position="441"/>
        <end position="459"/>
    </location>
</feature>
<keyword evidence="3" id="KW-1133">Transmembrane helix</keyword>
<dbReference type="GO" id="GO:0052621">
    <property type="term" value="F:diguanylate cyclase activity"/>
    <property type="evidence" value="ECO:0007669"/>
    <property type="project" value="UniProtKB-EC"/>
</dbReference>
<evidence type="ECO:0000259" key="5">
    <source>
        <dbReference type="PROSITE" id="PS50887"/>
    </source>
</evidence>
<keyword evidence="4" id="KW-0732">Signal</keyword>
<dbReference type="EMBL" id="VZPB01000003">
    <property type="protein sequence ID" value="KAB0584950.1"/>
    <property type="molecule type" value="Genomic_DNA"/>
</dbReference>
<name>A0A643FGR0_IDEDE</name>
<dbReference type="RefSeq" id="WP_151122266.1">
    <property type="nucleotide sequence ID" value="NZ_CP088081.1"/>
</dbReference>
<dbReference type="InterPro" id="IPR029787">
    <property type="entry name" value="Nucleotide_cyclase"/>
</dbReference>
<proteinExistence type="predicted"/>
<dbReference type="OrthoDB" id="9813903at2"/>
<protein>
    <recommendedName>
        <fullName evidence="1">diguanylate cyclase</fullName>
        <ecNumber evidence="1">2.7.7.65</ecNumber>
    </recommendedName>
</protein>
<dbReference type="EC" id="2.7.7.65" evidence="1"/>
<dbReference type="PANTHER" id="PTHR45138:SF9">
    <property type="entry name" value="DIGUANYLATE CYCLASE DGCM-RELATED"/>
    <property type="match status" value="1"/>
</dbReference>
<dbReference type="Proteomes" id="UP000430120">
    <property type="component" value="Unassembled WGS sequence"/>
</dbReference>
<dbReference type="FunFam" id="3.30.70.270:FF:000001">
    <property type="entry name" value="Diguanylate cyclase domain protein"/>
    <property type="match status" value="1"/>
</dbReference>
<keyword evidence="7" id="KW-1185">Reference proteome</keyword>
<dbReference type="InterPro" id="IPR050469">
    <property type="entry name" value="Diguanylate_Cyclase"/>
</dbReference>
<dbReference type="AlphaFoldDB" id="A0A643FGR0"/>
<keyword evidence="3" id="KW-0472">Membrane</keyword>
<feature type="signal peptide" evidence="4">
    <location>
        <begin position="1"/>
        <end position="34"/>
    </location>
</feature>
<dbReference type="CDD" id="cd01949">
    <property type="entry name" value="GGDEF"/>
    <property type="match status" value="1"/>
</dbReference>
<sequence length="682" mass="75746">MNFAVVLPRAWRSPLVRGLSLLCLALGAATPAWATEPAVRAGDELAQLEYDARAHPVEVVRKLEGLLTQEVAPSPRRLEILRLLTGLHISLAQPDAAESLLQQVQDLARQGPAPLRRDAEVASNCLQGDLARLQGSLTRADEPLEEAMRLLDDSTAVPIHMSCLVIHASVEENLGRFDEAARLTQRALRLVDRGQPWRRSELLSSLAYTYLRAGQRERARHLNSEAKVLAQATEDWVSLSEAATVESILLTDEGQETKALQALSQSIQYARQAGDQFSVAMGLANLSDHYLRQGDYRQAFAQAQQALPLARQLRSSEIEQLADFNTGLALIAMRRKDEGLPLVREVLDQQRRADEVVAQAEALADLAHYLEKAGYLPEALQVYREHRAMSEQAFQRSQQKALVELQESFDAERRKHERSLLTDDNQLKEEALRQTELRFKLWALVMAGVGMAVLLLALLHRRMKATQKALHSVNERLKVQSEQDPLTGLANRRHFQRLMAQCEDAGGTLYLLDLDHFKRINDNFGHAGGDAVLIEVARRLQAVLREEDVVVRWGGEEFMILVPGEGGEPAELLAQRLLTALASLPVVVGPDRVAVTASIGFGSFPLQPQQLDVPWSMAIDLVDAAMYIAKTQGRNRAVGIRRMASSDLDAVARQMQDLEAAWRRDEAQLVEIHGPDVVGQTA</sequence>